<dbReference type="Pfam" id="PF04453">
    <property type="entry name" value="LptD"/>
    <property type="match status" value="1"/>
</dbReference>
<reference evidence="3 4" key="1">
    <citation type="submission" date="2019-01" db="EMBL/GenBank/DDBJ databases">
        <title>Genomic insights into a novel species Rhodoferax sp.</title>
        <authorList>
            <person name="Jin L."/>
        </authorList>
    </citation>
    <scope>NUCLEOTIDE SEQUENCE [LARGE SCALE GENOMIC DNA]</scope>
    <source>
        <strain evidence="3 4">CHu59-6-5</strain>
    </source>
</reference>
<dbReference type="GO" id="GO:1990351">
    <property type="term" value="C:transporter complex"/>
    <property type="evidence" value="ECO:0007669"/>
    <property type="project" value="TreeGrafter"/>
</dbReference>
<dbReference type="InterPro" id="IPR050218">
    <property type="entry name" value="LptD"/>
</dbReference>
<comment type="subunit">
    <text evidence="1">Component of the lipopolysaccharide transport and assembly complex. Interacts with LptE and LptA.</text>
</comment>
<feature type="signal peptide" evidence="1">
    <location>
        <begin position="1"/>
        <end position="33"/>
    </location>
</feature>
<keyword evidence="4" id="KW-1185">Reference proteome</keyword>
<comment type="subcellular location">
    <subcellularLocation>
        <location evidence="1">Cell outer membrane</location>
    </subcellularLocation>
</comment>
<dbReference type="Proteomes" id="UP000316798">
    <property type="component" value="Chromosome"/>
</dbReference>
<dbReference type="InterPro" id="IPR007543">
    <property type="entry name" value="LptD_C"/>
</dbReference>
<sequence length="794" mass="88644" precursor="true">MDDPKRRALRCRFVLTPVAWVACALLHGLPARAQAVDDAPLILKRSTLLQEKIPEATRQQLPTFVSGEHLSGQTDLDTEVQGNAELRRGDTMIRADRIDYNQPEDLARAHGDVHVNRAGNVYEGPVLELKLDAFEGFFTQPDYRFLNNAYGHAERIDFIDDKHSVAHNATYTTCQRKPGPSWMPDWIFKATTLQFDTDEDVGRAEGAQLRFMDVPILPFPDMSFPLSDKRKSGLLPPTLGVNSVNGIDLVQPYYWDIAPNRDATLSPELMSRRGLNLGGEFRYLEAPYRGQISANYMPTDMLRDRDRWSYATTDSGTINTGISSIGNLGFNVNLNRVSDDNYAIDFPHALPSLIQQVLPNDASLSWAQGHFSATARTLKWQTLQEVGSPITPPYDRLPQLTGAYTRLDAGGFDFSLTGDYTQFSADSRLTLQPNAKRSYALAQISHPWQAPGWFVTPKLQLNATSYEFDTPLTNGASTASRVLPTFSLDNGLVFERDASYFGRSFRQTLEPRAFYVYTPYRNQGLLPNYDSALNDFNFATVYTENAFSGNDRISDANLLTLGVTTRLLDPDTGAEAARFGVAQRLRFKQQQVTLPGGTPDPAGVSDLLLGTSINWTPRWSLDASGQINLKTHESLSSSIGGHYSPGSYRVVNASYTKYIDPVTPANSSTQWDLSWQWPINDLWGDKGKNLGPGLGQGEGRWYSVGRLNYSMLDHKLVNTVMGLEYDAGCWIGRILVEQLRTSTLTTNKSVQFQLEFVGFSRLGSNPTQTLRTNIPGYDYLRQQTTTPSRFGNYN</sequence>
<feature type="chain" id="PRO_5022273404" description="LPS-assembly protein LptD" evidence="1">
    <location>
        <begin position="34"/>
        <end position="794"/>
    </location>
</feature>
<comment type="similarity">
    <text evidence="1">Belongs to the LptD family.</text>
</comment>
<dbReference type="OrthoDB" id="9760225at2"/>
<name>A0A515D656_9BURK</name>
<keyword evidence="1" id="KW-0472">Membrane</keyword>
<dbReference type="PANTHER" id="PTHR30189:SF1">
    <property type="entry name" value="LPS-ASSEMBLY PROTEIN LPTD"/>
    <property type="match status" value="1"/>
</dbReference>
<dbReference type="PROSITE" id="PS51257">
    <property type="entry name" value="PROKAR_LIPOPROTEIN"/>
    <property type="match status" value="1"/>
</dbReference>
<evidence type="ECO:0000313" key="4">
    <source>
        <dbReference type="Proteomes" id="UP000316798"/>
    </source>
</evidence>
<feature type="domain" description="LptD C-terminal" evidence="2">
    <location>
        <begin position="305"/>
        <end position="683"/>
    </location>
</feature>
<proteinExistence type="inferred from homology"/>
<dbReference type="PANTHER" id="PTHR30189">
    <property type="entry name" value="LPS-ASSEMBLY PROTEIN"/>
    <property type="match status" value="1"/>
</dbReference>
<dbReference type="AlphaFoldDB" id="A0A515D656"/>
<organism evidence="3 4">
    <name type="scientific">Rhodoferax sediminis</name>
    <dbReference type="NCBI Taxonomy" id="2509614"/>
    <lineage>
        <taxon>Bacteria</taxon>
        <taxon>Pseudomonadati</taxon>
        <taxon>Pseudomonadota</taxon>
        <taxon>Betaproteobacteria</taxon>
        <taxon>Burkholderiales</taxon>
        <taxon>Comamonadaceae</taxon>
        <taxon>Rhodoferax</taxon>
    </lineage>
</organism>
<dbReference type="InterPro" id="IPR020889">
    <property type="entry name" value="LipoPS_assembly_LptD"/>
</dbReference>
<evidence type="ECO:0000256" key="1">
    <source>
        <dbReference type="HAMAP-Rule" id="MF_01411"/>
    </source>
</evidence>
<comment type="function">
    <text evidence="1">Together with LptE, is involved in the assembly of lipopolysaccharide (LPS) at the surface of the outer membrane.</text>
</comment>
<dbReference type="HAMAP" id="MF_01411">
    <property type="entry name" value="LPS_assembly_LptD"/>
    <property type="match status" value="1"/>
</dbReference>
<dbReference type="KEGG" id="rhf:EUB48_00165"/>
<dbReference type="GO" id="GO:0015920">
    <property type="term" value="P:lipopolysaccharide transport"/>
    <property type="evidence" value="ECO:0007669"/>
    <property type="project" value="InterPro"/>
</dbReference>
<dbReference type="RefSeq" id="WP_142816979.1">
    <property type="nucleotide sequence ID" value="NZ_CP035503.1"/>
</dbReference>
<evidence type="ECO:0000259" key="2">
    <source>
        <dbReference type="Pfam" id="PF04453"/>
    </source>
</evidence>
<comment type="caution">
    <text evidence="1">Lacks conserved residue(s) required for the propagation of feature annotation.</text>
</comment>
<dbReference type="GO" id="GO:0043165">
    <property type="term" value="P:Gram-negative-bacterium-type cell outer membrane assembly"/>
    <property type="evidence" value="ECO:0007669"/>
    <property type="project" value="UniProtKB-UniRule"/>
</dbReference>
<keyword evidence="1" id="KW-0998">Cell outer membrane</keyword>
<gene>
    <name evidence="1" type="primary">lptD</name>
    <name evidence="3" type="ORF">EUB48_00165</name>
</gene>
<dbReference type="EMBL" id="CP035503">
    <property type="protein sequence ID" value="QDL35877.1"/>
    <property type="molecule type" value="Genomic_DNA"/>
</dbReference>
<keyword evidence="1" id="KW-0732">Signal</keyword>
<dbReference type="GO" id="GO:0009279">
    <property type="term" value="C:cell outer membrane"/>
    <property type="evidence" value="ECO:0007669"/>
    <property type="project" value="UniProtKB-SubCell"/>
</dbReference>
<accession>A0A515D656</accession>
<evidence type="ECO:0000313" key="3">
    <source>
        <dbReference type="EMBL" id="QDL35877.1"/>
    </source>
</evidence>
<protein>
    <recommendedName>
        <fullName evidence="1">LPS-assembly protein LptD</fullName>
    </recommendedName>
</protein>